<dbReference type="PROSITE" id="PS51257">
    <property type="entry name" value="PROKAR_LIPOPROTEIN"/>
    <property type="match status" value="1"/>
</dbReference>
<dbReference type="SUPFAM" id="SSF53822">
    <property type="entry name" value="Periplasmic binding protein-like I"/>
    <property type="match status" value="1"/>
</dbReference>
<evidence type="ECO:0000256" key="1">
    <source>
        <dbReference type="ARBA" id="ARBA00004196"/>
    </source>
</evidence>
<feature type="chain" id="PRO_5046748468" evidence="3">
    <location>
        <begin position="20"/>
        <end position="357"/>
    </location>
</feature>
<dbReference type="InterPro" id="IPR028082">
    <property type="entry name" value="Peripla_BP_I"/>
</dbReference>
<reference evidence="5 6" key="1">
    <citation type="submission" date="2024-01" db="EMBL/GenBank/DDBJ databases">
        <title>Seven novel Bacillus-like species.</title>
        <authorList>
            <person name="Liu G."/>
        </authorList>
    </citation>
    <scope>NUCLEOTIDE SEQUENCE [LARGE SCALE GENOMIC DNA]</scope>
    <source>
        <strain evidence="5 6">FJAT-51614</strain>
    </source>
</reference>
<dbReference type="EMBL" id="JBAWSY010000003">
    <property type="protein sequence ID" value="MEI4769259.1"/>
    <property type="molecule type" value="Genomic_DNA"/>
</dbReference>
<keyword evidence="2 3" id="KW-0732">Signal</keyword>
<dbReference type="Proteomes" id="UP001364890">
    <property type="component" value="Unassembled WGS sequence"/>
</dbReference>
<comment type="subcellular location">
    <subcellularLocation>
        <location evidence="1">Cell envelope</location>
    </subcellularLocation>
</comment>
<gene>
    <name evidence="5" type="ORF">WAX74_06325</name>
</gene>
<dbReference type="Gene3D" id="3.40.50.2300">
    <property type="match status" value="2"/>
</dbReference>
<dbReference type="PANTHER" id="PTHR30036:SF1">
    <property type="entry name" value="D-XYLOSE-BINDING PERIPLASMIC PROTEIN"/>
    <property type="match status" value="1"/>
</dbReference>
<feature type="signal peptide" evidence="3">
    <location>
        <begin position="1"/>
        <end position="19"/>
    </location>
</feature>
<evidence type="ECO:0000313" key="5">
    <source>
        <dbReference type="EMBL" id="MEI4769259.1"/>
    </source>
</evidence>
<dbReference type="PANTHER" id="PTHR30036">
    <property type="entry name" value="D-XYLOSE-BINDING PERIPLASMIC PROTEIN"/>
    <property type="match status" value="1"/>
</dbReference>
<comment type="caution">
    <text evidence="5">The sequence shown here is derived from an EMBL/GenBank/DDBJ whole genome shotgun (WGS) entry which is preliminary data.</text>
</comment>
<evidence type="ECO:0000313" key="6">
    <source>
        <dbReference type="Proteomes" id="UP001364890"/>
    </source>
</evidence>
<organism evidence="5 6">
    <name type="scientific">Psychrobacillus mangrovi</name>
    <dbReference type="NCBI Taxonomy" id="3117745"/>
    <lineage>
        <taxon>Bacteria</taxon>
        <taxon>Bacillati</taxon>
        <taxon>Bacillota</taxon>
        <taxon>Bacilli</taxon>
        <taxon>Bacillales</taxon>
        <taxon>Bacillaceae</taxon>
        <taxon>Psychrobacillus</taxon>
    </lineage>
</organism>
<dbReference type="Pfam" id="PF13407">
    <property type="entry name" value="Peripla_BP_4"/>
    <property type="match status" value="1"/>
</dbReference>
<dbReference type="InterPro" id="IPR025997">
    <property type="entry name" value="SBP_2_dom"/>
</dbReference>
<evidence type="ECO:0000256" key="3">
    <source>
        <dbReference type="SAM" id="SignalP"/>
    </source>
</evidence>
<dbReference type="RefSeq" id="WP_336496821.1">
    <property type="nucleotide sequence ID" value="NZ_JBAWSY010000003.1"/>
</dbReference>
<keyword evidence="6" id="KW-1185">Reference proteome</keyword>
<name>A0ABU8F2L0_9BACI</name>
<proteinExistence type="predicted"/>
<sequence>MKRKAIVLWILGIASLLIACTDTQKQEQEADESEKITPLVKDNDSIRIGFSMDTLLEERWLKDRDLFKEAVESLGAEVEIVAANGDDALQISQAEALIRSGIDLLVIVPHNAEATAAIVHKAHLAGIQVIAYDRLVKNANLDLYVSFDNEQVGEMQAKAITSIVPKGNYVFIGGAITDNNAHLLKKGVFNVLRPYIERGDINIIYDQWTKDWTPANAKANMEEAIQTSNGKIDAVIAANDATAGGVIEALAAQGFAGNVPVAGQDADLAGVQRIVNGEQTMTVYKPIQMLTQEVAKIAVAMAKGEPVPTVKKVNNGKIEVPSVLLAPIAVNVRNIESTVIADRFHSSEDIYKDTSYK</sequence>
<dbReference type="CDD" id="cd19991">
    <property type="entry name" value="PBP1_ABC_xylose_binding"/>
    <property type="match status" value="1"/>
</dbReference>
<dbReference type="InterPro" id="IPR050555">
    <property type="entry name" value="Bact_Solute-Bind_Prot2"/>
</dbReference>
<accession>A0ABU8F2L0</accession>
<feature type="domain" description="Periplasmic binding protein" evidence="4">
    <location>
        <begin position="48"/>
        <end position="305"/>
    </location>
</feature>
<protein>
    <submittedName>
        <fullName evidence="5">Substrate-binding domain-containing protein</fullName>
    </submittedName>
</protein>
<evidence type="ECO:0000259" key="4">
    <source>
        <dbReference type="Pfam" id="PF13407"/>
    </source>
</evidence>
<evidence type="ECO:0000256" key="2">
    <source>
        <dbReference type="ARBA" id="ARBA00022729"/>
    </source>
</evidence>